<organism evidence="7">
    <name type="scientific">Lynceus sp. MCZ IZ 141354</name>
    <dbReference type="NCBI Taxonomy" id="1930659"/>
    <lineage>
        <taxon>Eukaryota</taxon>
        <taxon>Metazoa</taxon>
        <taxon>Ecdysozoa</taxon>
        <taxon>Arthropoda</taxon>
        <taxon>Crustacea</taxon>
        <taxon>Branchiopoda</taxon>
        <taxon>Diplostraca</taxon>
        <taxon>Laevicaudata</taxon>
        <taxon>Lynceidae</taxon>
        <taxon>Lynceus</taxon>
    </lineage>
</organism>
<evidence type="ECO:0000256" key="3">
    <source>
        <dbReference type="ARBA" id="ARBA00039441"/>
    </source>
</evidence>
<gene>
    <name evidence="7" type="primary">EOG090X0JCO</name>
</gene>
<dbReference type="GO" id="GO:0016150">
    <property type="term" value="F:translation release factor activity, codon nonspecific"/>
    <property type="evidence" value="ECO:0007669"/>
    <property type="project" value="TreeGrafter"/>
</dbReference>
<dbReference type="GO" id="GO:0070126">
    <property type="term" value="P:mitochondrial translational termination"/>
    <property type="evidence" value="ECO:0007669"/>
    <property type="project" value="TreeGrafter"/>
</dbReference>
<feature type="domain" description="Prokaryotic-type class I peptide chain release factors" evidence="6">
    <location>
        <begin position="72"/>
        <end position="88"/>
    </location>
</feature>
<evidence type="ECO:0000256" key="1">
    <source>
        <dbReference type="ARBA" id="ARBA00013260"/>
    </source>
</evidence>
<dbReference type="AlphaFoldDB" id="A0A9N6ZG54"/>
<evidence type="ECO:0000259" key="6">
    <source>
        <dbReference type="PROSITE" id="PS00745"/>
    </source>
</evidence>
<dbReference type="EMBL" id="OC989297">
    <property type="protein sequence ID" value="CAG4645952.1"/>
    <property type="molecule type" value="Genomic_DNA"/>
</dbReference>
<dbReference type="PROSITE" id="PS00745">
    <property type="entry name" value="RF_PROK_I"/>
    <property type="match status" value="1"/>
</dbReference>
<dbReference type="EC" id="3.1.1.29" evidence="1"/>
<evidence type="ECO:0000256" key="5">
    <source>
        <dbReference type="SAM" id="MobiDB-lite"/>
    </source>
</evidence>
<proteinExistence type="inferred from homology"/>
<sequence length="197" mass="22914">MALQRTMSLQKWINPGIRSYSVFKSPYSLDKIYPQSSLDMTKIPDSFLTQLKSTSTFKGYIPMEKINVEYSRSTGPGGQNVNTVNTKVDVRFKVAEAEWISENVRQKLTEMLANKLTSEGYFVMKSDKTRSQQLNLADALDKVRRIIYKAQNLITEPEPPSQETTDRIRRRQEKAARERLREKRMKSLTKQQRQDID</sequence>
<dbReference type="PANTHER" id="PTHR11075">
    <property type="entry name" value="PEPTIDE CHAIN RELEASE FACTOR"/>
    <property type="match status" value="1"/>
</dbReference>
<dbReference type="PANTHER" id="PTHR11075:SF54">
    <property type="entry name" value="LARGE RIBOSOMAL SUBUNIT PROTEIN ML62"/>
    <property type="match status" value="1"/>
</dbReference>
<dbReference type="InterPro" id="IPR000352">
    <property type="entry name" value="Pep_chain_release_fac_I"/>
</dbReference>
<evidence type="ECO:0000256" key="2">
    <source>
        <dbReference type="ARBA" id="ARBA00038225"/>
    </source>
</evidence>
<protein>
    <recommendedName>
        <fullName evidence="3">Large ribosomal subunit protein mL62</fullName>
        <ecNumber evidence="1">3.1.1.29</ecNumber>
    </recommendedName>
    <alternativeName>
        <fullName evidence="4">Peptidyl-tRNA hydrolase ICT1, mitochondrial</fullName>
    </alternativeName>
</protein>
<dbReference type="InterPro" id="IPR052104">
    <property type="entry name" value="Mito_Release_Factor_mL62"/>
</dbReference>
<name>A0A9N6ZG54_9CRUS</name>
<evidence type="ECO:0000256" key="4">
    <source>
        <dbReference type="ARBA" id="ARBA00041531"/>
    </source>
</evidence>
<dbReference type="Pfam" id="PF00472">
    <property type="entry name" value="RF-1"/>
    <property type="match status" value="1"/>
</dbReference>
<dbReference type="Gene3D" id="3.30.160.20">
    <property type="match status" value="1"/>
</dbReference>
<comment type="similarity">
    <text evidence="2">Belongs to the prokaryotic/mitochondrial release factor family. Mitochondrion-specific ribosomal protein mL62 subfamily.</text>
</comment>
<dbReference type="FunFam" id="3.30.160.20:FF:000046">
    <property type="entry name" value="Peptidyl-tRNA hydrolase ICT1"/>
    <property type="match status" value="1"/>
</dbReference>
<reference evidence="7" key="1">
    <citation type="submission" date="2021-04" db="EMBL/GenBank/DDBJ databases">
        <authorList>
            <person name="Cornetti L."/>
        </authorList>
    </citation>
    <scope>NUCLEOTIDE SEQUENCE</scope>
</reference>
<accession>A0A9N6ZG54</accession>
<dbReference type="GO" id="GO:0004045">
    <property type="term" value="F:peptidyl-tRNA hydrolase activity"/>
    <property type="evidence" value="ECO:0007669"/>
    <property type="project" value="UniProtKB-EC"/>
</dbReference>
<dbReference type="SUPFAM" id="SSF110916">
    <property type="entry name" value="Peptidyl-tRNA hydrolase domain-like"/>
    <property type="match status" value="1"/>
</dbReference>
<dbReference type="GO" id="GO:0005762">
    <property type="term" value="C:mitochondrial large ribosomal subunit"/>
    <property type="evidence" value="ECO:0007669"/>
    <property type="project" value="TreeGrafter"/>
</dbReference>
<feature type="region of interest" description="Disordered" evidence="5">
    <location>
        <begin position="154"/>
        <end position="197"/>
    </location>
</feature>
<evidence type="ECO:0000313" key="7">
    <source>
        <dbReference type="EMBL" id="CAG4645952.1"/>
    </source>
</evidence>